<evidence type="ECO:0000256" key="8">
    <source>
        <dbReference type="PROSITE-ProRule" id="PRU00259"/>
    </source>
</evidence>
<evidence type="ECO:0000256" key="5">
    <source>
        <dbReference type="ARBA" id="ARBA00023136"/>
    </source>
</evidence>
<feature type="non-terminal residue" evidence="10">
    <location>
        <position position="560"/>
    </location>
</feature>
<feature type="repeat" description="ARM" evidence="8">
    <location>
        <begin position="126"/>
        <end position="168"/>
    </location>
</feature>
<dbReference type="GO" id="GO:0005774">
    <property type="term" value="C:vacuolar membrane"/>
    <property type="evidence" value="ECO:0007669"/>
    <property type="project" value="UniProtKB-SubCell"/>
</dbReference>
<dbReference type="GO" id="GO:0043495">
    <property type="term" value="F:protein-membrane adaptor activity"/>
    <property type="evidence" value="ECO:0007669"/>
    <property type="project" value="InterPro"/>
</dbReference>
<keyword evidence="6" id="KW-0449">Lipoprotein</keyword>
<feature type="repeat" description="ARM" evidence="8">
    <location>
        <begin position="293"/>
        <end position="335"/>
    </location>
</feature>
<dbReference type="SMART" id="SM00185">
    <property type="entry name" value="ARM"/>
    <property type="match status" value="6"/>
</dbReference>
<dbReference type="PANTHER" id="PTHR47249">
    <property type="entry name" value="VACUOLAR PROTEIN 8"/>
    <property type="match status" value="1"/>
</dbReference>
<dbReference type="PROSITE" id="PS50176">
    <property type="entry name" value="ARM_REPEAT"/>
    <property type="match status" value="3"/>
</dbReference>
<evidence type="ECO:0000256" key="9">
    <source>
        <dbReference type="SAM" id="MobiDB-lite"/>
    </source>
</evidence>
<protein>
    <recommendedName>
        <fullName evidence="7">Vacuolar protein 8</fullName>
    </recommendedName>
</protein>
<dbReference type="InterPro" id="IPR000225">
    <property type="entry name" value="Armadillo"/>
</dbReference>
<comment type="subcellular location">
    <subcellularLocation>
        <location evidence="1">Vacuole membrane</location>
        <topology evidence="1">Lipid-anchor</topology>
    </subcellularLocation>
</comment>
<dbReference type="PANTHER" id="PTHR47249:SF1">
    <property type="entry name" value="VACUOLAR PROTEIN 8"/>
    <property type="match status" value="1"/>
</dbReference>
<dbReference type="GO" id="GO:0071562">
    <property type="term" value="P:nucleus-vacuole junction assembly"/>
    <property type="evidence" value="ECO:0007669"/>
    <property type="project" value="InterPro"/>
</dbReference>
<dbReference type="SUPFAM" id="SSF48371">
    <property type="entry name" value="ARM repeat"/>
    <property type="match status" value="1"/>
</dbReference>
<name>A0A8X7XGC0_POLSE</name>
<evidence type="ECO:0000256" key="7">
    <source>
        <dbReference type="ARBA" id="ARBA00026209"/>
    </source>
</evidence>
<evidence type="ECO:0000313" key="10">
    <source>
        <dbReference type="EMBL" id="KAG2467392.1"/>
    </source>
</evidence>
<keyword evidence="5" id="KW-0472">Membrane</keyword>
<feature type="repeat" description="ARM" evidence="8">
    <location>
        <begin position="208"/>
        <end position="250"/>
    </location>
</feature>
<dbReference type="Gene3D" id="1.25.10.10">
    <property type="entry name" value="Leucine-rich Repeat Variant"/>
    <property type="match status" value="2"/>
</dbReference>
<sequence length="560" mass="61314">MAGKRGCSLEHRQGAGTALSCNVSFTDVKGSSEEDMIGVRCPCLKKDKENLGKDREPVLQRHEREAAQEFLQHLDTESDQPLLNQQCLHALKTLSISENPKLQQSAAIYYLHISQQVTKETVVQMGLLEPILELLGSGDQTVQCNSCACVAMLATSASNREAIVSIGGILPLLVLCKSYEPRVQQNAIGAILNLTRSETTREVLCKEGALPLLMILLQSPDSEIQYYSCAALSNIATCSGHHMALLQVGNCFLLKTLLSLMLSSVEKICCQSCCCLRNLSVNVHTQEDMISMGCIKQLAALLQSSSKAVWESAVTLLSALSQHPPNRDEIVNEGILETLGKWLLQSDGNCMIVFSHISLVLKNLNDSKYLQIQHLVSLAIQQESAEVAFHAACIIRQMQAHDADFSAAIQMSPILEQLHKVQKQTDKTQDLLRMAMLSSSKGDGEENSELSICCGGRLEDGRTGSERGNVSPGTRESSPPGLHLGPWTGAWKLNPVGDHGHHQGEPGRSWSPGFQHFCHSSKFCRKINREHIRVQHKGGAASLHLGSRSREVDDRACVEE</sequence>
<gene>
    <name evidence="10" type="primary">Vac8</name>
    <name evidence="10" type="ORF">GTO96_0010563</name>
</gene>
<comment type="caution">
    <text evidence="10">The sequence shown here is derived from an EMBL/GenBank/DDBJ whole genome shotgun (WGS) entry which is preliminary data.</text>
</comment>
<evidence type="ECO:0000256" key="4">
    <source>
        <dbReference type="ARBA" id="ARBA00022737"/>
    </source>
</evidence>
<feature type="region of interest" description="Disordered" evidence="9">
    <location>
        <begin position="459"/>
        <end position="508"/>
    </location>
</feature>
<dbReference type="AlphaFoldDB" id="A0A8X7XGC0"/>
<organism evidence="10 11">
    <name type="scientific">Polypterus senegalus</name>
    <name type="common">Senegal bichir</name>
    <dbReference type="NCBI Taxonomy" id="55291"/>
    <lineage>
        <taxon>Eukaryota</taxon>
        <taxon>Metazoa</taxon>
        <taxon>Chordata</taxon>
        <taxon>Craniata</taxon>
        <taxon>Vertebrata</taxon>
        <taxon>Euteleostomi</taxon>
        <taxon>Actinopterygii</taxon>
        <taxon>Polypteriformes</taxon>
        <taxon>Polypteridae</taxon>
        <taxon>Polypterus</taxon>
    </lineage>
</organism>
<dbReference type="Pfam" id="PF00514">
    <property type="entry name" value="Arm"/>
    <property type="match status" value="3"/>
</dbReference>
<dbReference type="InterPro" id="IPR011989">
    <property type="entry name" value="ARM-like"/>
</dbReference>
<dbReference type="InterPro" id="IPR045156">
    <property type="entry name" value="Vac8"/>
</dbReference>
<dbReference type="InterPro" id="IPR016024">
    <property type="entry name" value="ARM-type_fold"/>
</dbReference>
<feature type="non-terminal residue" evidence="10">
    <location>
        <position position="1"/>
    </location>
</feature>
<evidence type="ECO:0000256" key="2">
    <source>
        <dbReference type="ARBA" id="ARBA00005462"/>
    </source>
</evidence>
<keyword evidence="11" id="KW-1185">Reference proteome</keyword>
<evidence type="ECO:0000256" key="3">
    <source>
        <dbReference type="ARBA" id="ARBA00022554"/>
    </source>
</evidence>
<dbReference type="Proteomes" id="UP000886611">
    <property type="component" value="Unassembled WGS sequence"/>
</dbReference>
<dbReference type="EMBL" id="JAATIS010000859">
    <property type="protein sequence ID" value="KAG2467392.1"/>
    <property type="molecule type" value="Genomic_DNA"/>
</dbReference>
<comment type="similarity">
    <text evidence="2">Belongs to the beta-catenin family.</text>
</comment>
<keyword evidence="3" id="KW-0926">Vacuole</keyword>
<feature type="compositionally biased region" description="Polar residues" evidence="9">
    <location>
        <begin position="466"/>
        <end position="477"/>
    </location>
</feature>
<proteinExistence type="inferred from homology"/>
<reference evidence="10 11" key="1">
    <citation type="journal article" date="2021" name="Cell">
        <title>Tracing the genetic footprints of vertebrate landing in non-teleost ray-finned fishes.</title>
        <authorList>
            <person name="Bi X."/>
            <person name="Wang K."/>
            <person name="Yang L."/>
            <person name="Pan H."/>
            <person name="Jiang H."/>
            <person name="Wei Q."/>
            <person name="Fang M."/>
            <person name="Yu H."/>
            <person name="Zhu C."/>
            <person name="Cai Y."/>
            <person name="He Y."/>
            <person name="Gan X."/>
            <person name="Zeng H."/>
            <person name="Yu D."/>
            <person name="Zhu Y."/>
            <person name="Jiang H."/>
            <person name="Qiu Q."/>
            <person name="Yang H."/>
            <person name="Zhang Y.E."/>
            <person name="Wang W."/>
            <person name="Zhu M."/>
            <person name="He S."/>
            <person name="Zhang G."/>
        </authorList>
    </citation>
    <scope>NUCLEOTIDE SEQUENCE [LARGE SCALE GENOMIC DNA]</scope>
    <source>
        <strain evidence="10">Bchr_013</strain>
    </source>
</reference>
<keyword evidence="4" id="KW-0677">Repeat</keyword>
<evidence type="ECO:0000256" key="1">
    <source>
        <dbReference type="ARBA" id="ARBA00004592"/>
    </source>
</evidence>
<accession>A0A8X7XGC0</accession>
<evidence type="ECO:0000256" key="6">
    <source>
        <dbReference type="ARBA" id="ARBA00023288"/>
    </source>
</evidence>
<evidence type="ECO:0000313" key="11">
    <source>
        <dbReference type="Proteomes" id="UP000886611"/>
    </source>
</evidence>